<feature type="domain" description="Disease resistance protein At4g27190-like leucine-rich repeats" evidence="9">
    <location>
        <begin position="1002"/>
        <end position="1130"/>
    </location>
</feature>
<dbReference type="Pfam" id="PF23247">
    <property type="entry name" value="LRR_RPS2"/>
    <property type="match status" value="3"/>
</dbReference>
<dbReference type="GO" id="GO:0005524">
    <property type="term" value="F:ATP binding"/>
    <property type="evidence" value="ECO:0007669"/>
    <property type="project" value="UniProtKB-KW"/>
</dbReference>
<evidence type="ECO:0000313" key="10">
    <source>
        <dbReference type="EMBL" id="KJB62803.1"/>
    </source>
</evidence>
<dbReference type="InterPro" id="IPR057135">
    <property type="entry name" value="At4g27190-like_LRR"/>
</dbReference>
<dbReference type="PANTHER" id="PTHR33463">
    <property type="entry name" value="NB-ARC DOMAIN-CONTAINING PROTEIN-RELATED"/>
    <property type="match status" value="1"/>
</dbReference>
<reference evidence="10 11" key="1">
    <citation type="journal article" date="2012" name="Nature">
        <title>Repeated polyploidization of Gossypium genomes and the evolution of spinnable cotton fibres.</title>
        <authorList>
            <person name="Paterson A.H."/>
            <person name="Wendel J.F."/>
            <person name="Gundlach H."/>
            <person name="Guo H."/>
            <person name="Jenkins J."/>
            <person name="Jin D."/>
            <person name="Llewellyn D."/>
            <person name="Showmaker K.C."/>
            <person name="Shu S."/>
            <person name="Udall J."/>
            <person name="Yoo M.J."/>
            <person name="Byers R."/>
            <person name="Chen W."/>
            <person name="Doron-Faigenboim A."/>
            <person name="Duke M.V."/>
            <person name="Gong L."/>
            <person name="Grimwood J."/>
            <person name="Grover C."/>
            <person name="Grupp K."/>
            <person name="Hu G."/>
            <person name="Lee T.H."/>
            <person name="Li J."/>
            <person name="Lin L."/>
            <person name="Liu T."/>
            <person name="Marler B.S."/>
            <person name="Page J.T."/>
            <person name="Roberts A.W."/>
            <person name="Romanel E."/>
            <person name="Sanders W.S."/>
            <person name="Szadkowski E."/>
            <person name="Tan X."/>
            <person name="Tang H."/>
            <person name="Xu C."/>
            <person name="Wang J."/>
            <person name="Wang Z."/>
            <person name="Zhang D."/>
            <person name="Zhang L."/>
            <person name="Ashrafi H."/>
            <person name="Bedon F."/>
            <person name="Bowers J.E."/>
            <person name="Brubaker C.L."/>
            <person name="Chee P.W."/>
            <person name="Das S."/>
            <person name="Gingle A.R."/>
            <person name="Haigler C.H."/>
            <person name="Harker D."/>
            <person name="Hoffmann L.V."/>
            <person name="Hovav R."/>
            <person name="Jones D.C."/>
            <person name="Lemke C."/>
            <person name="Mansoor S."/>
            <person name="ur Rahman M."/>
            <person name="Rainville L.N."/>
            <person name="Rambani A."/>
            <person name="Reddy U.K."/>
            <person name="Rong J.K."/>
            <person name="Saranga Y."/>
            <person name="Scheffler B.E."/>
            <person name="Scheffler J.A."/>
            <person name="Stelly D.M."/>
            <person name="Triplett B.A."/>
            <person name="Van Deynze A."/>
            <person name="Vaslin M.F."/>
            <person name="Waghmare V.N."/>
            <person name="Walford S.A."/>
            <person name="Wright R.J."/>
            <person name="Zaki E.A."/>
            <person name="Zhang T."/>
            <person name="Dennis E.S."/>
            <person name="Mayer K.F."/>
            <person name="Peterson D.G."/>
            <person name="Rokhsar D.S."/>
            <person name="Wang X."/>
            <person name="Schmutz J."/>
        </authorList>
    </citation>
    <scope>NUCLEOTIDE SEQUENCE [LARGE SCALE GENOMIC DNA]</scope>
</reference>
<feature type="domain" description="NB-ARC" evidence="8">
    <location>
        <begin position="168"/>
        <end position="318"/>
    </location>
</feature>
<gene>
    <name evidence="10" type="ORF">B456_009G437000</name>
</gene>
<keyword evidence="7" id="KW-0175">Coiled coil</keyword>
<dbReference type="FunFam" id="3.40.50.300:FF:001091">
    <property type="entry name" value="Probable disease resistance protein At1g61300"/>
    <property type="match status" value="1"/>
</dbReference>
<proteinExistence type="inferred from homology"/>
<dbReference type="CDD" id="cd00009">
    <property type="entry name" value="AAA"/>
    <property type="match status" value="1"/>
</dbReference>
<evidence type="ECO:0000256" key="3">
    <source>
        <dbReference type="ARBA" id="ARBA00022737"/>
    </source>
</evidence>
<feature type="domain" description="Disease resistance protein At4g27190-like leucine-rich repeats" evidence="9">
    <location>
        <begin position="791"/>
        <end position="918"/>
    </location>
</feature>
<dbReference type="Gramene" id="KJB62803">
    <property type="protein sequence ID" value="KJB62803"/>
    <property type="gene ID" value="B456_009G437000"/>
</dbReference>
<evidence type="ECO:0000256" key="4">
    <source>
        <dbReference type="ARBA" id="ARBA00022741"/>
    </source>
</evidence>
<dbReference type="InterPro" id="IPR027417">
    <property type="entry name" value="P-loop_NTPase"/>
</dbReference>
<sequence length="1307" mass="148120">MAELVVSVSSNTVGNLATEYASPYLSYFFRFGKIVEEFKNQRKALELKKDRVKNDVDAAIRQTEAIEKDVEDWLTRAENELGVTQILEDEIGHINCSKWCPNWGWRYCLSKKLAKKTLLISELLETCNFSPIGRRAPLQGIEFITSKDFRDSESSKSAFIGIMEAINAKGVNMIGLYGMPGVGKTTLAKEVGKHALEQKLFDKVVMFTMSQNPNINKIQDKVADIFRLKFETSSQEGKAEELFRSMQGVNKILVIFDDVWEEFEPETIGIPFGVAHEGCKILLTTRHQQVCTIMNCQKKIQLGILSEVEAWTLFKDNAGVDDGPSSLNGVAKEVARECKGLPLALVTVAKALKGESLDGWRAANQRLKDSRHLDNEEVFGGVYSPLKLSYDYLKKNNSQTTENDIQLCFLLCSLFPEDDEILIEILIMCGIGVGLFSHICLIEDKRREIGVALTKLQKSGLLLETDNAETVRMHDVVRDFAHWLKSMGENRFMVKDGLKEWPHIFENFGCYTAIALWNCSSNIDNLPDKVKLSNLKILVLSGKEMLRVSSTFFEEMKSLHVLILIDVYFSLEGLQSLTNLRTLCCIDCKPENLSSLTHMRNLEVLALFGTNSDEILEDLVELSTLKSLYLSHDEEQQINFPPNLLSRLTSLQELHVTSENNINLLELNSLSRLTALSLTVSAEQGFQENFMFPKLQRYNIVVNGYFGYLKGLTFRTLKINNLSSLLSAFKDLFCNVEKLSLENIDGEKNIIPNLCKKRVNELTSLWLKSCKDMEFLIDITGKQGSSVALSNLVEVDIRNMNCLKELCHGPPPTSFLQNLEEVTIENCKCLQVVFQMNKICEKVESQAPLLSRLTILKLYSLPELESIWNLESSHHEIASLRSLKVVRIGDCSKLKTIFSPCLALSMLHLQELYIDCCDGLEQIIGFAQEDENHYSLCWPKWKTLWIENCRSLKYVFPDTLSEALPQLECVYLKNCPHLVLIYNQTEGKDVTGNHILLNVPFLQNLSVINCPHLTCFVVQAQLEKLYLSNVTCRQLCNIDVLTLNQDYIIVGDHEEVFQVQGGHLFSSLQELHLEYLSKVQIIWKDVAQVVTLQNLTTLEIIDCKKLRYIFSPTTVCSLSQLVSLQIKGCEELERIILPKDQVSSSSHGDIGLQPISFPNLATISVTNCENLKTLFPLGFVSSAHQLKYLVVKQNPKLEQVFEVEDGREVTTKKEIKFDKLERLALEELACLVELCPKGYHFVFPALTFLIVRECPNMTTGFFIDSNHFVHSKKTEATEGPATAQSTVHNYMFWGSFMRSTLPHYMEG</sequence>
<feature type="domain" description="Disease resistance protein At4g27190-like leucine-rich repeats" evidence="9">
    <location>
        <begin position="1138"/>
        <end position="1261"/>
    </location>
</feature>
<accession>A0A0D2SI52</accession>
<dbReference type="GO" id="GO:0006952">
    <property type="term" value="P:defense response"/>
    <property type="evidence" value="ECO:0007669"/>
    <property type="project" value="UniProtKB-KW"/>
</dbReference>
<dbReference type="KEGG" id="gra:105768413"/>
<evidence type="ECO:0000313" key="11">
    <source>
        <dbReference type="Proteomes" id="UP000032304"/>
    </source>
</evidence>
<protein>
    <submittedName>
        <fullName evidence="10">Uncharacterized protein</fullName>
    </submittedName>
</protein>
<dbReference type="InterPro" id="IPR032675">
    <property type="entry name" value="LRR_dom_sf"/>
</dbReference>
<dbReference type="Gene3D" id="1.10.8.430">
    <property type="entry name" value="Helical domain of apoptotic protease-activating factors"/>
    <property type="match status" value="1"/>
</dbReference>
<dbReference type="Gene3D" id="3.80.10.10">
    <property type="entry name" value="Ribonuclease Inhibitor"/>
    <property type="match status" value="3"/>
</dbReference>
<evidence type="ECO:0000256" key="2">
    <source>
        <dbReference type="ARBA" id="ARBA00022614"/>
    </source>
</evidence>
<dbReference type="OrthoDB" id="959306at2759"/>
<dbReference type="GO" id="GO:0043531">
    <property type="term" value="F:ADP binding"/>
    <property type="evidence" value="ECO:0007669"/>
    <property type="project" value="InterPro"/>
</dbReference>
<keyword evidence="5" id="KW-0611">Plant defense</keyword>
<dbReference type="InterPro" id="IPR036388">
    <property type="entry name" value="WH-like_DNA-bd_sf"/>
</dbReference>
<dbReference type="Gene3D" id="1.10.10.10">
    <property type="entry name" value="Winged helix-like DNA-binding domain superfamily/Winged helix DNA-binding domain"/>
    <property type="match status" value="1"/>
</dbReference>
<evidence type="ECO:0000256" key="7">
    <source>
        <dbReference type="SAM" id="Coils"/>
    </source>
</evidence>
<dbReference type="InterPro" id="IPR050905">
    <property type="entry name" value="Plant_NBS-LRR"/>
</dbReference>
<keyword evidence="3" id="KW-0677">Repeat</keyword>
<keyword evidence="6" id="KW-0067">ATP-binding</keyword>
<dbReference type="EMBL" id="CM001748">
    <property type="protein sequence ID" value="KJB62803.1"/>
    <property type="molecule type" value="Genomic_DNA"/>
</dbReference>
<evidence type="ECO:0000259" key="8">
    <source>
        <dbReference type="Pfam" id="PF00931"/>
    </source>
</evidence>
<dbReference type="SUPFAM" id="SSF52540">
    <property type="entry name" value="P-loop containing nucleoside triphosphate hydrolases"/>
    <property type="match status" value="1"/>
</dbReference>
<evidence type="ECO:0000256" key="1">
    <source>
        <dbReference type="ARBA" id="ARBA00008894"/>
    </source>
</evidence>
<evidence type="ECO:0000259" key="9">
    <source>
        <dbReference type="Pfam" id="PF23247"/>
    </source>
</evidence>
<dbReference type="InterPro" id="IPR002182">
    <property type="entry name" value="NB-ARC"/>
</dbReference>
<evidence type="ECO:0000256" key="5">
    <source>
        <dbReference type="ARBA" id="ARBA00022821"/>
    </source>
</evidence>
<dbReference type="SUPFAM" id="SSF52047">
    <property type="entry name" value="RNI-like"/>
    <property type="match status" value="1"/>
</dbReference>
<keyword evidence="4" id="KW-0547">Nucleotide-binding</keyword>
<keyword evidence="2" id="KW-0433">Leucine-rich repeat</keyword>
<organism evidence="10 11">
    <name type="scientific">Gossypium raimondii</name>
    <name type="common">Peruvian cotton</name>
    <name type="synonym">Gossypium klotzschianum subsp. raimondii</name>
    <dbReference type="NCBI Taxonomy" id="29730"/>
    <lineage>
        <taxon>Eukaryota</taxon>
        <taxon>Viridiplantae</taxon>
        <taxon>Streptophyta</taxon>
        <taxon>Embryophyta</taxon>
        <taxon>Tracheophyta</taxon>
        <taxon>Spermatophyta</taxon>
        <taxon>Magnoliopsida</taxon>
        <taxon>eudicotyledons</taxon>
        <taxon>Gunneridae</taxon>
        <taxon>Pentapetalae</taxon>
        <taxon>rosids</taxon>
        <taxon>malvids</taxon>
        <taxon>Malvales</taxon>
        <taxon>Malvaceae</taxon>
        <taxon>Malvoideae</taxon>
        <taxon>Gossypium</taxon>
    </lineage>
</organism>
<keyword evidence="11" id="KW-1185">Reference proteome</keyword>
<dbReference type="Proteomes" id="UP000032304">
    <property type="component" value="Chromosome 9"/>
</dbReference>
<dbReference type="Gene3D" id="3.40.50.300">
    <property type="entry name" value="P-loop containing nucleotide triphosphate hydrolases"/>
    <property type="match status" value="1"/>
</dbReference>
<dbReference type="Pfam" id="PF00931">
    <property type="entry name" value="NB-ARC"/>
    <property type="match status" value="1"/>
</dbReference>
<evidence type="ECO:0000256" key="6">
    <source>
        <dbReference type="ARBA" id="ARBA00022840"/>
    </source>
</evidence>
<comment type="similarity">
    <text evidence="1">Belongs to the disease resistance NB-LRR family.</text>
</comment>
<name>A0A0D2SI52_GOSRA</name>
<dbReference type="PANTHER" id="PTHR33463:SF117">
    <property type="entry name" value="CC-NBS-LRR RESISTANCE PROTEIN"/>
    <property type="match status" value="1"/>
</dbReference>
<dbReference type="PRINTS" id="PR00364">
    <property type="entry name" value="DISEASERSIST"/>
</dbReference>
<dbReference type="SUPFAM" id="SSF52058">
    <property type="entry name" value="L domain-like"/>
    <property type="match status" value="1"/>
</dbReference>
<feature type="coiled-coil region" evidence="7">
    <location>
        <begin position="35"/>
        <end position="69"/>
    </location>
</feature>
<dbReference type="eggNOG" id="KOG4658">
    <property type="taxonomic scope" value="Eukaryota"/>
</dbReference>
<dbReference type="InterPro" id="IPR042197">
    <property type="entry name" value="Apaf_helical"/>
</dbReference>